<gene>
    <name evidence="1" type="ORF">KUCAC02_002984</name>
</gene>
<feature type="non-terminal residue" evidence="1">
    <location>
        <position position="1"/>
    </location>
</feature>
<accession>A0ACB9WJE7</accession>
<comment type="caution">
    <text evidence="1">The sequence shown here is derived from an EMBL/GenBank/DDBJ whole genome shotgun (WGS) entry which is preliminary data.</text>
</comment>
<protein>
    <submittedName>
        <fullName evidence="1">Uncharacterized protein</fullName>
    </submittedName>
</protein>
<dbReference type="EMBL" id="CM043798">
    <property type="protein sequence ID" value="KAI4813754.1"/>
    <property type="molecule type" value="Genomic_DNA"/>
</dbReference>
<sequence>PDRGHGMTPGRACSEHYTLTLTPQADLAKCYVSLADFKTKAPLPITHGESAGLKFG</sequence>
<organism evidence="1 2">
    <name type="scientific">Chaenocephalus aceratus</name>
    <name type="common">Blackfin icefish</name>
    <name type="synonym">Chaenichthys aceratus</name>
    <dbReference type="NCBI Taxonomy" id="36190"/>
    <lineage>
        <taxon>Eukaryota</taxon>
        <taxon>Metazoa</taxon>
        <taxon>Chordata</taxon>
        <taxon>Craniata</taxon>
        <taxon>Vertebrata</taxon>
        <taxon>Euteleostomi</taxon>
        <taxon>Actinopterygii</taxon>
        <taxon>Neopterygii</taxon>
        <taxon>Teleostei</taxon>
        <taxon>Neoteleostei</taxon>
        <taxon>Acanthomorphata</taxon>
        <taxon>Eupercaria</taxon>
        <taxon>Perciformes</taxon>
        <taxon>Notothenioidei</taxon>
        <taxon>Channichthyidae</taxon>
        <taxon>Chaenocephalus</taxon>
    </lineage>
</organism>
<name>A0ACB9WJE7_CHAAC</name>
<dbReference type="Proteomes" id="UP001057452">
    <property type="component" value="Chromosome 14"/>
</dbReference>
<proteinExistence type="predicted"/>
<evidence type="ECO:0000313" key="1">
    <source>
        <dbReference type="EMBL" id="KAI4813754.1"/>
    </source>
</evidence>
<keyword evidence="2" id="KW-1185">Reference proteome</keyword>
<feature type="non-terminal residue" evidence="1">
    <location>
        <position position="56"/>
    </location>
</feature>
<evidence type="ECO:0000313" key="2">
    <source>
        <dbReference type="Proteomes" id="UP001057452"/>
    </source>
</evidence>
<reference evidence="1" key="1">
    <citation type="submission" date="2022-05" db="EMBL/GenBank/DDBJ databases">
        <title>Chromosome-level genome of Chaenocephalus aceratus.</title>
        <authorList>
            <person name="Park H."/>
        </authorList>
    </citation>
    <scope>NUCLEOTIDE SEQUENCE</scope>
    <source>
        <strain evidence="1">KU_202001</strain>
    </source>
</reference>